<dbReference type="PANTHER" id="PTHR23253">
    <property type="entry name" value="EUKARYOTIC TRANSLATION INITIATION FACTOR 4 GAMMA"/>
    <property type="match status" value="1"/>
</dbReference>
<dbReference type="GO" id="GO:0003743">
    <property type="term" value="F:translation initiation factor activity"/>
    <property type="evidence" value="ECO:0007669"/>
    <property type="project" value="UniProtKB-KW"/>
</dbReference>
<evidence type="ECO:0000256" key="4">
    <source>
        <dbReference type="SAM" id="MobiDB-lite"/>
    </source>
</evidence>
<dbReference type="AlphaFoldDB" id="A0A0G4IQP7"/>
<gene>
    <name evidence="6" type="ORF">PBRA_000806</name>
</gene>
<dbReference type="GO" id="GO:0003729">
    <property type="term" value="F:mRNA binding"/>
    <property type="evidence" value="ECO:0007669"/>
    <property type="project" value="TreeGrafter"/>
</dbReference>
<evidence type="ECO:0000259" key="5">
    <source>
        <dbReference type="PROSITE" id="PS51366"/>
    </source>
</evidence>
<comment type="similarity">
    <text evidence="1">Belongs to the eukaryotic initiation factor 4G family.</text>
</comment>
<keyword evidence="3" id="KW-0648">Protein biosynthesis</keyword>
<reference evidence="6 7" key="1">
    <citation type="submission" date="2015-02" db="EMBL/GenBank/DDBJ databases">
        <authorList>
            <person name="Chooi Y.-H."/>
        </authorList>
    </citation>
    <scope>NUCLEOTIDE SEQUENCE [LARGE SCALE GENOMIC DNA]</scope>
    <source>
        <strain evidence="6">E3</strain>
    </source>
</reference>
<name>A0A0G4IQP7_PLABS</name>
<dbReference type="GO" id="GO:0016281">
    <property type="term" value="C:eukaryotic translation initiation factor 4F complex"/>
    <property type="evidence" value="ECO:0007669"/>
    <property type="project" value="TreeGrafter"/>
</dbReference>
<proteinExistence type="inferred from homology"/>
<keyword evidence="2" id="KW-0396">Initiation factor</keyword>
<dbReference type="Pfam" id="PF02854">
    <property type="entry name" value="MIF4G"/>
    <property type="match status" value="1"/>
</dbReference>
<organism evidence="6 7">
    <name type="scientific">Plasmodiophora brassicae</name>
    <name type="common">Clubroot disease agent</name>
    <dbReference type="NCBI Taxonomy" id="37360"/>
    <lineage>
        <taxon>Eukaryota</taxon>
        <taxon>Sar</taxon>
        <taxon>Rhizaria</taxon>
        <taxon>Endomyxa</taxon>
        <taxon>Phytomyxea</taxon>
        <taxon>Plasmodiophorida</taxon>
        <taxon>Plasmodiophoridae</taxon>
        <taxon>Plasmodiophora</taxon>
    </lineage>
</organism>
<accession>A0A0G4IQP7</accession>
<dbReference type="Proteomes" id="UP000039324">
    <property type="component" value="Unassembled WGS sequence"/>
</dbReference>
<dbReference type="OrthoDB" id="10071175at2759"/>
<sequence>MVQDAPDDAEDTTSALNEDEATAVVEESGNVDSEGSAAGEGAAASAEEPVDASGPPVKKQYTVDEMMALQSKFMNAPDDFAKSSLDCIGSASAVYPSQQRDGDDRRRSSAADRGRRGSYQQHPRDASAGHGQRQGRQYESARSHSKPREPSREMSRAQFGNLRGTIKGDRDRGSRRGSQYDGPIRAVEPYVEPLAVTDSRYVVKKAVEGEELVLRQVQSILNKLTPEKFSKLVQQLVDLITDNVEHLEMVIGLVFDKAVGEYAFANMYADLCSHLSARFAKMEGETAKFRNIILARCKYEFDNRAKIEDFQDMESEEERSPAITKARRRSRGLVSFIGHLYNRDLLHYSIMRICLATLCPNAENAVEWDIEDMCILWGVFGKKFAARQPRIVDICFDIIQSIIADRKMPSRIIFMLQDLVDLRANRWEPRREVVVASTIAEVHKKAAADAAAKEQAALRAERKRRHGERAEREEMRYGGFRRGSTASGGSGRFGTSSASGSARRSADITTSDGWTTKQGRRSLASTMSTVTTAVGAGERAPSPGARAVAISPEPPARDETQAKYGFSVLDGDMEAEEESETSEDISFKSEDTDVPLISEEEARKKLVSMVNEFFRIRDFAEVAATVQEVDAPSMMYLAVFEGLMVAVDGKPVQRERLAELVQHMVKESFLSHDQLYKGLNEFSEQIDDLVIDIPQVRTYFAELIASLILSGTMPMSYLTQVAGVSGVVIKTLELLLRAKGDDKAFQQMVSDSDVELQPLLESTVSGERVATPDVQSLLERHGLNALIPCL</sequence>
<evidence type="ECO:0000256" key="1">
    <source>
        <dbReference type="ARBA" id="ARBA00005775"/>
    </source>
</evidence>
<dbReference type="STRING" id="37360.A0A0G4IQP7"/>
<dbReference type="Gene3D" id="1.25.40.180">
    <property type="match status" value="2"/>
</dbReference>
<dbReference type="InterPro" id="IPR003891">
    <property type="entry name" value="Initiation_fac_eIF4g_MI"/>
</dbReference>
<dbReference type="SUPFAM" id="SSF48371">
    <property type="entry name" value="ARM repeat"/>
    <property type="match status" value="2"/>
</dbReference>
<feature type="region of interest" description="Disordered" evidence="4">
    <location>
        <begin position="453"/>
        <end position="561"/>
    </location>
</feature>
<dbReference type="SMART" id="SM00544">
    <property type="entry name" value="MA3"/>
    <property type="match status" value="1"/>
</dbReference>
<feature type="compositionally biased region" description="Low complexity" evidence="4">
    <location>
        <begin position="33"/>
        <end position="47"/>
    </location>
</feature>
<feature type="region of interest" description="Disordered" evidence="4">
    <location>
        <begin position="1"/>
        <end position="59"/>
    </location>
</feature>
<evidence type="ECO:0000256" key="2">
    <source>
        <dbReference type="ARBA" id="ARBA00022540"/>
    </source>
</evidence>
<feature type="region of interest" description="Disordered" evidence="4">
    <location>
        <begin position="92"/>
        <end position="181"/>
    </location>
</feature>
<feature type="compositionally biased region" description="Low complexity" evidence="4">
    <location>
        <begin position="493"/>
        <end position="503"/>
    </location>
</feature>
<evidence type="ECO:0000256" key="3">
    <source>
        <dbReference type="ARBA" id="ARBA00022917"/>
    </source>
</evidence>
<evidence type="ECO:0000313" key="7">
    <source>
        <dbReference type="Proteomes" id="UP000039324"/>
    </source>
</evidence>
<dbReference type="Pfam" id="PF02847">
    <property type="entry name" value="MA3"/>
    <property type="match status" value="1"/>
</dbReference>
<feature type="compositionally biased region" description="Acidic residues" evidence="4">
    <location>
        <begin position="1"/>
        <end position="21"/>
    </location>
</feature>
<feature type="compositionally biased region" description="Basic and acidic residues" evidence="4">
    <location>
        <begin position="139"/>
        <end position="155"/>
    </location>
</feature>
<feature type="compositionally biased region" description="Basic and acidic residues" evidence="4">
    <location>
        <begin position="100"/>
        <end position="115"/>
    </location>
</feature>
<protein>
    <recommendedName>
        <fullName evidence="5">MI domain-containing protein</fullName>
    </recommendedName>
</protein>
<dbReference type="InterPro" id="IPR016024">
    <property type="entry name" value="ARM-type_fold"/>
</dbReference>
<dbReference type="EMBL" id="CDSF01000079">
    <property type="protein sequence ID" value="CEO97461.1"/>
    <property type="molecule type" value="Genomic_DNA"/>
</dbReference>
<feature type="compositionally biased region" description="Polar residues" evidence="4">
    <location>
        <begin position="507"/>
        <end position="532"/>
    </location>
</feature>
<dbReference type="PROSITE" id="PS51366">
    <property type="entry name" value="MI"/>
    <property type="match status" value="1"/>
</dbReference>
<feature type="domain" description="MI" evidence="5">
    <location>
        <begin position="601"/>
        <end position="723"/>
    </location>
</feature>
<dbReference type="PANTHER" id="PTHR23253:SF9">
    <property type="entry name" value="EUKARYOTIC TRANSLATION INITIATION FACTOR 4 GAMMA 2"/>
    <property type="match status" value="1"/>
</dbReference>
<dbReference type="InterPro" id="IPR003890">
    <property type="entry name" value="MIF4G-like_typ-3"/>
</dbReference>
<evidence type="ECO:0000313" key="6">
    <source>
        <dbReference type="EMBL" id="CEO97461.1"/>
    </source>
</evidence>
<dbReference type="OMA" id="LCCDING"/>
<dbReference type="SMART" id="SM00543">
    <property type="entry name" value="MIF4G"/>
    <property type="match status" value="1"/>
</dbReference>
<keyword evidence="7" id="KW-1185">Reference proteome</keyword>